<evidence type="ECO:0000313" key="4">
    <source>
        <dbReference type="EMBL" id="GAA2121188.1"/>
    </source>
</evidence>
<dbReference type="Pfam" id="PF00271">
    <property type="entry name" value="Helicase_C"/>
    <property type="match status" value="1"/>
</dbReference>
<evidence type="ECO:0000259" key="3">
    <source>
        <dbReference type="PROSITE" id="PS51194"/>
    </source>
</evidence>
<feature type="domain" description="Helicase ATP-binding" evidence="2">
    <location>
        <begin position="563"/>
        <end position="722"/>
    </location>
</feature>
<dbReference type="InterPro" id="IPR001650">
    <property type="entry name" value="Helicase_C-like"/>
</dbReference>
<feature type="domain" description="Helicase C-terminal" evidence="3">
    <location>
        <begin position="842"/>
        <end position="990"/>
    </location>
</feature>
<dbReference type="Gene3D" id="3.40.50.10810">
    <property type="entry name" value="Tandem AAA-ATPase domain"/>
    <property type="match status" value="1"/>
</dbReference>
<gene>
    <name evidence="4" type="ORF">GCM10009824_23490</name>
</gene>
<dbReference type="Gene3D" id="3.40.50.300">
    <property type="entry name" value="P-loop containing nucleotide triphosphate hydrolases"/>
    <property type="match status" value="1"/>
</dbReference>
<evidence type="ECO:0000259" key="2">
    <source>
        <dbReference type="PROSITE" id="PS51192"/>
    </source>
</evidence>
<evidence type="ECO:0000313" key="5">
    <source>
        <dbReference type="Proteomes" id="UP001500166"/>
    </source>
</evidence>
<accession>A0ABN2Y2K3</accession>
<dbReference type="Pfam" id="PF00176">
    <property type="entry name" value="SNF2-rel_dom"/>
    <property type="match status" value="1"/>
</dbReference>
<comment type="caution">
    <text evidence="4">The sequence shown here is derived from an EMBL/GenBank/DDBJ whole genome shotgun (WGS) entry which is preliminary data.</text>
</comment>
<dbReference type="PROSITE" id="PS51192">
    <property type="entry name" value="HELICASE_ATP_BIND_1"/>
    <property type="match status" value="1"/>
</dbReference>
<proteinExistence type="predicted"/>
<reference evidence="4 5" key="1">
    <citation type="journal article" date="2019" name="Int. J. Syst. Evol. Microbiol.">
        <title>The Global Catalogue of Microorganisms (GCM) 10K type strain sequencing project: providing services to taxonomists for standard genome sequencing and annotation.</title>
        <authorList>
            <consortium name="The Broad Institute Genomics Platform"/>
            <consortium name="The Broad Institute Genome Sequencing Center for Infectious Disease"/>
            <person name="Wu L."/>
            <person name="Ma J."/>
        </authorList>
    </citation>
    <scope>NUCLEOTIDE SEQUENCE [LARGE SCALE GENOMIC DNA]</scope>
    <source>
        <strain evidence="4 5">JCM 15914</strain>
    </source>
</reference>
<dbReference type="InterPro" id="IPR049730">
    <property type="entry name" value="SNF2/RAD54-like_C"/>
</dbReference>
<keyword evidence="1" id="KW-0378">Hydrolase</keyword>
<dbReference type="EMBL" id="BAAAQA010000026">
    <property type="protein sequence ID" value="GAA2121188.1"/>
    <property type="molecule type" value="Genomic_DNA"/>
</dbReference>
<sequence length="1007" mass="114016">MSPEGGTVIGMDGDVHFASARPTGLTTDWRSELSRIVPGSDDDRVVTDPEDGPSVALELNLSRVQHRGPRAWQQDQNAVPVTLTAQPVLRGQRSGWIHTGIDWGNLANHTRSGRLTEDQLDWFEELRALSESHRGSYAVDRHQLHMERYTSPLLWPILNRAEALGIPLVSQGTGQPVQVGPAGRFEVSVSSDENGALKLFPQLIMGESEIPLHWTRIIGQPGHGLFFPEAEPRELELADDLNQFPLHLVPLATRLNQQQRSFLDRAEELTIPRDGVDEFFERYFPRLHQSMDITATDGSLELPQVADPEMVLTVHHDDLTERVEWEWEYQKGRERIRLPFRPLNPLADEPVNRESRWESSVVQAVHRRIPELDFKRSSYAASDALRFIRVWLPLLRKVPDLRIEESGGIPAYQEVTGAPEITVSTAPTEHRDWFGLGVTIKVGEHYVPFADIFQALDVGQDVMLMPDGSYFPLDRPEFVRLKQLIAEARSLQEDKDAPLSLNRYQAGLWEQFEDIATDTHQAEQWRNGVRALANLQEIPAPVEPESLQANLRPYQYEGYRWLSFLWDHSLGGILADDMGLGKTVQTIAAILRARELEPDLPPFLVVAPTSVVANWTAELKRFAPSLTIETMNSTRQHLPDTASGAHVVLTSYTLLRLEADLYQSLPWAGVIMDEAQFVKNPRTKAYRAVKDLSAQFKLAITGTPMENNLSELWSLFSLTAPGLFPSKKKFTEHYQTPIERAQDPEVLTRLRARIRPFMLRRTKDDVDLQLPPKLEHTQQVGLNEAHRTAYDRRLQRERAKILGLLQNFDRNRFTIFQSLTTLRMLALDPALVDPESTASSSKLDALFEQLPQIVAEGHRPLVFSQFTSFLKLVAARLDEAKIPYSYLDGSTRNRAGALDKFRSGRAPVFLVSLKAGGFGINLTEADYCYLLDPWWNPATENQAVDRTHRIGQSKKVMVYRMVAENTIEEKVMELKQRKADLFSAVLDDDRAFSSAITANDIRSLLSP</sequence>
<dbReference type="PANTHER" id="PTHR10799">
    <property type="entry name" value="SNF2/RAD54 HELICASE FAMILY"/>
    <property type="match status" value="1"/>
</dbReference>
<dbReference type="InterPro" id="IPR000330">
    <property type="entry name" value="SNF2_N"/>
</dbReference>
<name>A0ABN2Y2K3_9MICC</name>
<dbReference type="GO" id="GO:0004386">
    <property type="term" value="F:helicase activity"/>
    <property type="evidence" value="ECO:0007669"/>
    <property type="project" value="UniProtKB-KW"/>
</dbReference>
<dbReference type="Proteomes" id="UP001500166">
    <property type="component" value="Unassembled WGS sequence"/>
</dbReference>
<evidence type="ECO:0000256" key="1">
    <source>
        <dbReference type="ARBA" id="ARBA00022801"/>
    </source>
</evidence>
<dbReference type="SUPFAM" id="SSF52540">
    <property type="entry name" value="P-loop containing nucleoside triphosphate hydrolases"/>
    <property type="match status" value="2"/>
</dbReference>
<dbReference type="PROSITE" id="PS51194">
    <property type="entry name" value="HELICASE_CTER"/>
    <property type="match status" value="1"/>
</dbReference>
<dbReference type="CDD" id="cd18012">
    <property type="entry name" value="DEXQc_arch_SWI2_SNF2"/>
    <property type="match status" value="1"/>
</dbReference>
<dbReference type="InterPro" id="IPR014001">
    <property type="entry name" value="Helicase_ATP-bd"/>
</dbReference>
<keyword evidence="5" id="KW-1185">Reference proteome</keyword>
<keyword evidence="4" id="KW-0547">Nucleotide-binding</keyword>
<keyword evidence="4" id="KW-0067">ATP-binding</keyword>
<dbReference type="InterPro" id="IPR038718">
    <property type="entry name" value="SNF2-like_sf"/>
</dbReference>
<dbReference type="InterPro" id="IPR027417">
    <property type="entry name" value="P-loop_NTPase"/>
</dbReference>
<dbReference type="SMART" id="SM00490">
    <property type="entry name" value="HELICc"/>
    <property type="match status" value="1"/>
</dbReference>
<keyword evidence="4" id="KW-0347">Helicase</keyword>
<organism evidence="4 5">
    <name type="scientific">Kocuria atrinae</name>
    <dbReference type="NCBI Taxonomy" id="592377"/>
    <lineage>
        <taxon>Bacteria</taxon>
        <taxon>Bacillati</taxon>
        <taxon>Actinomycetota</taxon>
        <taxon>Actinomycetes</taxon>
        <taxon>Micrococcales</taxon>
        <taxon>Micrococcaceae</taxon>
        <taxon>Kocuria</taxon>
    </lineage>
</organism>
<protein>
    <submittedName>
        <fullName evidence="4">DEAD/DEAH box helicase</fullName>
    </submittedName>
</protein>
<dbReference type="SMART" id="SM00487">
    <property type="entry name" value="DEXDc"/>
    <property type="match status" value="1"/>
</dbReference>
<dbReference type="CDD" id="cd18793">
    <property type="entry name" value="SF2_C_SNF"/>
    <property type="match status" value="1"/>
</dbReference>